<keyword evidence="7" id="KW-0443">Lipid metabolism</keyword>
<evidence type="ECO:0000313" key="14">
    <source>
        <dbReference type="Proteomes" id="UP000252517"/>
    </source>
</evidence>
<comment type="similarity">
    <text evidence="2">In the central section; belongs to the 3-hydroxyacyl-CoA dehydrogenase family.</text>
</comment>
<keyword evidence="3" id="KW-0276">Fatty acid metabolism</keyword>
<dbReference type="Proteomes" id="UP000252517">
    <property type="component" value="Unassembled WGS sequence"/>
</dbReference>
<evidence type="ECO:0000256" key="4">
    <source>
        <dbReference type="ARBA" id="ARBA00022963"/>
    </source>
</evidence>
<evidence type="ECO:0000256" key="5">
    <source>
        <dbReference type="ARBA" id="ARBA00023002"/>
    </source>
</evidence>
<gene>
    <name evidence="13" type="ORF">TH25_24095</name>
</gene>
<dbReference type="Gene3D" id="3.40.50.720">
    <property type="entry name" value="NAD(P)-binding Rossmann-like Domain"/>
    <property type="match status" value="1"/>
</dbReference>
<dbReference type="SUPFAM" id="SSF48179">
    <property type="entry name" value="6-phosphogluconate dehydrogenase C-terminal domain-like"/>
    <property type="match status" value="2"/>
</dbReference>
<dbReference type="EMBL" id="JPWH01000036">
    <property type="protein sequence ID" value="RCK41008.1"/>
    <property type="molecule type" value="Genomic_DNA"/>
</dbReference>
<dbReference type="FunFam" id="3.40.50.720:FF:000009">
    <property type="entry name" value="Fatty oxidation complex, alpha subunit"/>
    <property type="match status" value="1"/>
</dbReference>
<dbReference type="SUPFAM" id="SSF51735">
    <property type="entry name" value="NAD(P)-binding Rossmann-fold domains"/>
    <property type="match status" value="1"/>
</dbReference>
<dbReference type="AlphaFoldDB" id="A0A367WHV1"/>
<sequence length="714" mass="77585">MIVGFVYEKDTAGIVTVTMDMDGQSANTMGAAYLVLMRDTLARLEKEEGLAGVIFASAKKTFFAGGDLEEILAVETVDMHYLDFLNENKSMFRRLEQLPVPVVAAINGAAMGGGYELCLGCNWRIASPEASVALPEVTLGLLPAAGGIVRTVALLGLEKALPVLLEGRTFKAGAALDYGLVDQLVDSRDGLIDAAKAWILENPQEHTQPWDKKGFKYPGGQPLDMNIRMTATLSSAMLINKTRGQLPAPEKILDIAVNSMRMGFDAALSAESRGFCSLVTTPHAKAAISTFFLGMQDIKNGRYRAPGAHWKAESAAVLGAGMMGAGISWAHARSKLPTHLKDTELANANKGKAYSENLCDAQIKRGRMDEAAKEALLGFIKPTETNDFDKVDILVEAVFEDISLKEKVIGETFGLVSETGVYGSNTSTLPISILAESCPEPERFIGIHFFSPVDKMQLVELINGEKTSPETTRKAYDYCVQIGKIPIVVNDSRGFFTSRVFSTFLDEAQLLLCDGLSPAAVERAAWKVGMPAGPFAVFDEVTLTLIKKVDDTHLDLDRRLGVTDGFPAKNLGTKTVCYGLIEQGRTGRKAGAGFYDYHADGSKTLWKGLSQFSTGNRQLSIKDAEDRLLYRQAIETLRCFDEGVLNSEVEANIGSIFGIGFPAWTGGALQYIRFVGIDAFEKRAAELAEEYGERFEVKPSALEKMRKPARKNAA</sequence>
<dbReference type="CDD" id="cd06558">
    <property type="entry name" value="crotonase-like"/>
    <property type="match status" value="1"/>
</dbReference>
<dbReference type="InterPro" id="IPR001753">
    <property type="entry name" value="Enoyl-CoA_hydra/iso"/>
</dbReference>
<feature type="domain" description="3-hydroxyacyl-CoA dehydrogenase C-terminal" evidence="11">
    <location>
        <begin position="494"/>
        <end position="597"/>
    </location>
</feature>
<comment type="catalytic activity">
    <reaction evidence="10">
        <text>a (3S)-3-hydroxyacyl-CoA + NAD(+) = a 3-oxoacyl-CoA + NADH + H(+)</text>
        <dbReference type="Rhea" id="RHEA:22432"/>
        <dbReference type="ChEBI" id="CHEBI:15378"/>
        <dbReference type="ChEBI" id="CHEBI:57318"/>
        <dbReference type="ChEBI" id="CHEBI:57540"/>
        <dbReference type="ChEBI" id="CHEBI:57945"/>
        <dbReference type="ChEBI" id="CHEBI:90726"/>
        <dbReference type="EC" id="1.1.1.35"/>
    </reaction>
</comment>
<dbReference type="UniPathway" id="UPA00659"/>
<evidence type="ECO:0000256" key="7">
    <source>
        <dbReference type="ARBA" id="ARBA00023098"/>
    </source>
</evidence>
<dbReference type="PANTHER" id="PTHR43612:SF3">
    <property type="entry name" value="TRIFUNCTIONAL ENZYME SUBUNIT ALPHA, MITOCHONDRIAL"/>
    <property type="match status" value="1"/>
</dbReference>
<comment type="caution">
    <text evidence="13">The sequence shown here is derived from an EMBL/GenBank/DDBJ whole genome shotgun (WGS) entry which is preliminary data.</text>
</comment>
<evidence type="ECO:0000313" key="13">
    <source>
        <dbReference type="EMBL" id="RCK41008.1"/>
    </source>
</evidence>
<dbReference type="SUPFAM" id="SSF52096">
    <property type="entry name" value="ClpP/crotonase"/>
    <property type="match status" value="1"/>
</dbReference>
<feature type="domain" description="3-hydroxyacyl-CoA dehydrogenase NAD binding" evidence="12">
    <location>
        <begin position="315"/>
        <end position="491"/>
    </location>
</feature>
<evidence type="ECO:0000256" key="8">
    <source>
        <dbReference type="ARBA" id="ARBA00023239"/>
    </source>
</evidence>
<protein>
    <submittedName>
        <fullName evidence="13">3-hydroxyacyl-CoA dehydrogenase</fullName>
    </submittedName>
</protein>
<keyword evidence="5" id="KW-0560">Oxidoreductase</keyword>
<dbReference type="Pfam" id="PF02737">
    <property type="entry name" value="3HCDH_N"/>
    <property type="match status" value="1"/>
</dbReference>
<dbReference type="GO" id="GO:0006635">
    <property type="term" value="P:fatty acid beta-oxidation"/>
    <property type="evidence" value="ECO:0007669"/>
    <property type="project" value="UniProtKB-UniPathway"/>
</dbReference>
<evidence type="ECO:0000256" key="3">
    <source>
        <dbReference type="ARBA" id="ARBA00022832"/>
    </source>
</evidence>
<dbReference type="InterPro" id="IPR008927">
    <property type="entry name" value="6-PGluconate_DH-like_C_sf"/>
</dbReference>
<dbReference type="InterPro" id="IPR006176">
    <property type="entry name" value="3-OHacyl-CoA_DH_NAD-bd"/>
</dbReference>
<dbReference type="GO" id="GO:0016509">
    <property type="term" value="F:long-chain (3S)-3-hydroxyacyl-CoA dehydrogenase (NAD+) activity"/>
    <property type="evidence" value="ECO:0007669"/>
    <property type="project" value="TreeGrafter"/>
</dbReference>
<name>A0A367WHV1_9PROT</name>
<keyword evidence="8" id="KW-0456">Lyase</keyword>
<dbReference type="GO" id="GO:0004300">
    <property type="term" value="F:enoyl-CoA hydratase activity"/>
    <property type="evidence" value="ECO:0007669"/>
    <property type="project" value="TreeGrafter"/>
</dbReference>
<reference evidence="13 14" key="1">
    <citation type="submission" date="2014-07" db="EMBL/GenBank/DDBJ databases">
        <title>Draft genome sequence of Thalassospira profundimaris S25-3-2.</title>
        <authorList>
            <person name="Lai Q."/>
            <person name="Shao Z."/>
        </authorList>
    </citation>
    <scope>NUCLEOTIDE SEQUENCE [LARGE SCALE GENOMIC DNA]</scope>
    <source>
        <strain evidence="13 14">S25-3-2</strain>
    </source>
</reference>
<keyword evidence="6" id="KW-0520">NAD</keyword>
<comment type="pathway">
    <text evidence="1">Lipid metabolism; fatty acid beta-oxidation.</text>
</comment>
<dbReference type="InterPro" id="IPR050136">
    <property type="entry name" value="FA_oxidation_alpha_subunit"/>
</dbReference>
<evidence type="ECO:0000256" key="10">
    <source>
        <dbReference type="ARBA" id="ARBA00049556"/>
    </source>
</evidence>
<evidence type="ECO:0000259" key="11">
    <source>
        <dbReference type="Pfam" id="PF00725"/>
    </source>
</evidence>
<accession>A0A367WHV1</accession>
<dbReference type="InterPro" id="IPR006108">
    <property type="entry name" value="3HC_DH_C"/>
</dbReference>
<dbReference type="PANTHER" id="PTHR43612">
    <property type="entry name" value="TRIFUNCTIONAL ENZYME SUBUNIT ALPHA"/>
    <property type="match status" value="1"/>
</dbReference>
<evidence type="ECO:0000256" key="2">
    <source>
        <dbReference type="ARBA" id="ARBA00007005"/>
    </source>
</evidence>
<evidence type="ECO:0000256" key="9">
    <source>
        <dbReference type="ARBA" id="ARBA00023268"/>
    </source>
</evidence>
<evidence type="ECO:0000256" key="1">
    <source>
        <dbReference type="ARBA" id="ARBA00005005"/>
    </source>
</evidence>
<dbReference type="Pfam" id="PF00378">
    <property type="entry name" value="ECH_1"/>
    <property type="match status" value="1"/>
</dbReference>
<keyword evidence="9" id="KW-0511">Multifunctional enzyme</keyword>
<evidence type="ECO:0000256" key="6">
    <source>
        <dbReference type="ARBA" id="ARBA00023027"/>
    </source>
</evidence>
<organism evidence="13 14">
    <name type="scientific">Thalassospira profundimaris</name>
    <dbReference type="NCBI Taxonomy" id="502049"/>
    <lineage>
        <taxon>Bacteria</taxon>
        <taxon>Pseudomonadati</taxon>
        <taxon>Pseudomonadota</taxon>
        <taxon>Alphaproteobacteria</taxon>
        <taxon>Rhodospirillales</taxon>
        <taxon>Thalassospiraceae</taxon>
        <taxon>Thalassospira</taxon>
    </lineage>
</organism>
<dbReference type="GO" id="GO:0070403">
    <property type="term" value="F:NAD+ binding"/>
    <property type="evidence" value="ECO:0007669"/>
    <property type="project" value="InterPro"/>
</dbReference>
<dbReference type="InterPro" id="IPR029045">
    <property type="entry name" value="ClpP/crotonase-like_dom_sf"/>
</dbReference>
<dbReference type="Pfam" id="PF00725">
    <property type="entry name" value="3HCDH"/>
    <property type="match status" value="1"/>
</dbReference>
<evidence type="ECO:0000259" key="12">
    <source>
        <dbReference type="Pfam" id="PF02737"/>
    </source>
</evidence>
<dbReference type="InterPro" id="IPR036291">
    <property type="entry name" value="NAD(P)-bd_dom_sf"/>
</dbReference>
<dbReference type="Gene3D" id="3.90.226.10">
    <property type="entry name" value="2-enoyl-CoA Hydratase, Chain A, domain 1"/>
    <property type="match status" value="1"/>
</dbReference>
<keyword evidence="4" id="KW-0442">Lipid degradation</keyword>
<proteinExistence type="inferred from homology"/>
<dbReference type="Gene3D" id="1.10.1040.50">
    <property type="match status" value="1"/>
</dbReference>